<accession>S4VNX1</accession>
<dbReference type="Proteomes" id="UP000201566">
    <property type="component" value="Segment"/>
</dbReference>
<keyword evidence="1" id="KW-1133">Transmembrane helix</keyword>
<sequence length="87" mass="9761">MGTARTMSDRRASHKPHVGLLLEIALPLPFLLSLFLLFLFYCLLGRLDKDRPHGPSANTHNTRDKVDQAAHKILRKKEMMVPVGAGE</sequence>
<keyword evidence="1" id="KW-0472">Membrane</keyword>
<reference evidence="2 3" key="1">
    <citation type="journal article" date="2013" name="Science">
        <title>Pandoraviruses: amoeba viruses with genomes up to 2.5 Mb reaching that of parasitic eukaryotes.</title>
        <authorList>
            <person name="Philippe N."/>
            <person name="Legendre M."/>
            <person name="Doutre G."/>
            <person name="Coute Y."/>
            <person name="Poirot O."/>
            <person name="Lescot M."/>
            <person name="Arslan D."/>
            <person name="Seltzer V."/>
            <person name="Bertaux L."/>
            <person name="Bruley C."/>
            <person name="Garin J."/>
            <person name="Claverie J.M."/>
            <person name="Abergel C."/>
        </authorList>
    </citation>
    <scope>NUCLEOTIDE SEQUENCE [LARGE SCALE GENOMIC DNA]</scope>
    <source>
        <strain evidence="2">Melbourne</strain>
    </source>
</reference>
<name>S4VNX1_9VIRU</name>
<organism evidence="2 3">
    <name type="scientific">Pandoravirus dulcis</name>
    <dbReference type="NCBI Taxonomy" id="1349409"/>
    <lineage>
        <taxon>Viruses</taxon>
        <taxon>Pandoravirus</taxon>
    </lineage>
</organism>
<gene>
    <name evidence="2" type="ORF">pdul_cds_64</name>
</gene>
<keyword evidence="1" id="KW-0812">Transmembrane</keyword>
<protein>
    <submittedName>
        <fullName evidence="2">Uncharacterized protein</fullName>
    </submittedName>
</protein>
<evidence type="ECO:0000313" key="3">
    <source>
        <dbReference type="Proteomes" id="UP000201566"/>
    </source>
</evidence>
<evidence type="ECO:0000313" key="2">
    <source>
        <dbReference type="EMBL" id="AGO81952.2"/>
    </source>
</evidence>
<dbReference type="KEGG" id="vg:16512992"/>
<proteinExistence type="predicted"/>
<dbReference type="GeneID" id="16512992"/>
<dbReference type="EMBL" id="KC977570">
    <property type="protein sequence ID" value="AGO81952.2"/>
    <property type="molecule type" value="Genomic_DNA"/>
</dbReference>
<feature type="transmembrane region" description="Helical" evidence="1">
    <location>
        <begin position="20"/>
        <end position="44"/>
    </location>
</feature>
<dbReference type="RefSeq" id="YP_008318621.2">
    <property type="nucleotide sequence ID" value="NC_021858.1"/>
</dbReference>
<evidence type="ECO:0000256" key="1">
    <source>
        <dbReference type="SAM" id="Phobius"/>
    </source>
</evidence>